<evidence type="ECO:0000256" key="2">
    <source>
        <dbReference type="ARBA" id="ARBA00023002"/>
    </source>
</evidence>
<evidence type="ECO:0000256" key="3">
    <source>
        <dbReference type="ARBA" id="ARBA00023008"/>
    </source>
</evidence>
<dbReference type="CDD" id="cd13861">
    <property type="entry name" value="CuRO_1_CumA_like"/>
    <property type="match status" value="1"/>
</dbReference>
<evidence type="ECO:0000259" key="6">
    <source>
        <dbReference type="Pfam" id="PF00394"/>
    </source>
</evidence>
<evidence type="ECO:0000313" key="10">
    <source>
        <dbReference type="Proteomes" id="UP000440978"/>
    </source>
</evidence>
<dbReference type="Pfam" id="PF07731">
    <property type="entry name" value="Cu-oxidase_2"/>
    <property type="match status" value="1"/>
</dbReference>
<keyword evidence="10" id="KW-1185">Reference proteome</keyword>
<keyword evidence="1" id="KW-0479">Metal-binding</keyword>
<name>A0A6N8CSB6_9BACI</name>
<feature type="chain" id="PRO_5026742225" evidence="5">
    <location>
        <begin position="26"/>
        <end position="570"/>
    </location>
</feature>
<dbReference type="RefSeq" id="WP_329602894.1">
    <property type="nucleotide sequence ID" value="NZ_WNHB01000017.1"/>
</dbReference>
<evidence type="ECO:0000259" key="7">
    <source>
        <dbReference type="Pfam" id="PF07731"/>
    </source>
</evidence>
<dbReference type="PANTHER" id="PTHR11709:SF394">
    <property type="entry name" value="FI03373P-RELATED"/>
    <property type="match status" value="1"/>
</dbReference>
<protein>
    <submittedName>
        <fullName evidence="9">Multicopper oxidase domain-containing protein</fullName>
    </submittedName>
</protein>
<comment type="caution">
    <text evidence="9">The sequence shown here is derived from an EMBL/GenBank/DDBJ whole genome shotgun (WGS) entry which is preliminary data.</text>
</comment>
<dbReference type="InterPro" id="IPR002355">
    <property type="entry name" value="Cu_oxidase_Cu_BS"/>
</dbReference>
<evidence type="ECO:0000256" key="5">
    <source>
        <dbReference type="SAM" id="SignalP"/>
    </source>
</evidence>
<dbReference type="Pfam" id="PF00394">
    <property type="entry name" value="Cu-oxidase"/>
    <property type="match status" value="1"/>
</dbReference>
<dbReference type="InterPro" id="IPR011706">
    <property type="entry name" value="Cu-oxidase_C"/>
</dbReference>
<feature type="compositionally biased region" description="Low complexity" evidence="4">
    <location>
        <begin position="267"/>
        <end position="276"/>
    </location>
</feature>
<reference evidence="9 10" key="1">
    <citation type="submission" date="2019-11" db="EMBL/GenBank/DDBJ databases">
        <title>Terrilactibacillus tamarindus sp. nov. BCM23-1 isolated from bark of Tamarindus indica.</title>
        <authorList>
            <person name="Kingkaew E."/>
            <person name="Tanasupawat S."/>
        </authorList>
    </citation>
    <scope>NUCLEOTIDE SEQUENCE [LARGE SCALE GENOMIC DNA]</scope>
    <source>
        <strain evidence="9 10">BCM23-1</strain>
    </source>
</reference>
<dbReference type="AlphaFoldDB" id="A0A6N8CSB6"/>
<sequence length="570" mass="63777">MKKMLLFTIVVCSLFIITACSTSNKDPNKQGAVDKREASEPLKVLKGPTITLVAKEVKQKLRNGVTVPVWTFNGSAPGPEIRVKKGEKIRVTLKNDLPSPVSIHWHGYPVPNNMDGVPNVTQDAVAPGKSFTYEFTASKVGTYWYHSHEDSVNQVDRGLYGALVVEDPKDNYDKDYTLMLDEWVTNKKYINNQIKTMTGKRTSKEGDQDSGMNGMDMGNMDMGQDSEMNMANDSHSSHHNNSDESSHSSHHNNSDESSHSSHHNNKTSDGSTMMGSMKMMDHMGMYDLYTINGKSGHLIKPLNVKEGDRVRLRFINAGYLSHNIHIHGHNIKVIATDGQPINNPSLIKNQVMTIAPGERYDIVFTADNPGKWLIEDHGKSKGTSGMKAVISYQGIKKMNDKANASQSLPSINLTQYGTKSNDKFTLDQKYDLEYSMDLNVGMNGNKMIYTINGKTYPNTDPIKVKKGDLVKVKLVNRDMMNHHPMHLHGHFFQILSKNGKPYSGSPIMKDTLNLKPGEEYEVAFVADNPGNWMFHCHDLHHASAGMDTEVKYTDYQTNYKPKSSNSNKTE</sequence>
<evidence type="ECO:0000313" key="9">
    <source>
        <dbReference type="EMBL" id="MTT32580.1"/>
    </source>
</evidence>
<feature type="domain" description="Plastocyanin-like" evidence="7">
    <location>
        <begin position="445"/>
        <end position="551"/>
    </location>
</feature>
<keyword evidence="3" id="KW-0186">Copper</keyword>
<dbReference type="Pfam" id="PF07732">
    <property type="entry name" value="Cu-oxidase_3"/>
    <property type="match status" value="1"/>
</dbReference>
<evidence type="ECO:0000259" key="8">
    <source>
        <dbReference type="Pfam" id="PF07732"/>
    </source>
</evidence>
<feature type="domain" description="Plastocyanin-like" evidence="6">
    <location>
        <begin position="263"/>
        <end position="381"/>
    </location>
</feature>
<dbReference type="PROSITE" id="PS00080">
    <property type="entry name" value="MULTICOPPER_OXIDASE2"/>
    <property type="match status" value="1"/>
</dbReference>
<evidence type="ECO:0000256" key="1">
    <source>
        <dbReference type="ARBA" id="ARBA00022723"/>
    </source>
</evidence>
<feature type="compositionally biased region" description="Low complexity" evidence="4">
    <location>
        <begin position="209"/>
        <end position="226"/>
    </location>
</feature>
<proteinExistence type="predicted"/>
<gene>
    <name evidence="9" type="ORF">GMB86_11230</name>
</gene>
<dbReference type="GO" id="GO:0016491">
    <property type="term" value="F:oxidoreductase activity"/>
    <property type="evidence" value="ECO:0007669"/>
    <property type="project" value="UniProtKB-KW"/>
</dbReference>
<keyword evidence="5" id="KW-0732">Signal</keyword>
<dbReference type="InterPro" id="IPR011707">
    <property type="entry name" value="Cu-oxidase-like_N"/>
</dbReference>
<dbReference type="PROSITE" id="PS00079">
    <property type="entry name" value="MULTICOPPER_OXIDASE1"/>
    <property type="match status" value="1"/>
</dbReference>
<dbReference type="InterPro" id="IPR045087">
    <property type="entry name" value="Cu-oxidase_fam"/>
</dbReference>
<dbReference type="InterPro" id="IPR033138">
    <property type="entry name" value="Cu_oxidase_CS"/>
</dbReference>
<feature type="signal peptide" evidence="5">
    <location>
        <begin position="1"/>
        <end position="25"/>
    </location>
</feature>
<dbReference type="InterPro" id="IPR008972">
    <property type="entry name" value="Cupredoxin"/>
</dbReference>
<feature type="compositionally biased region" description="Basic and acidic residues" evidence="4">
    <location>
        <begin position="240"/>
        <end position="259"/>
    </location>
</feature>
<feature type="region of interest" description="Disordered" evidence="4">
    <location>
        <begin position="195"/>
        <end position="276"/>
    </location>
</feature>
<dbReference type="GO" id="GO:0005507">
    <property type="term" value="F:copper ion binding"/>
    <property type="evidence" value="ECO:0007669"/>
    <property type="project" value="InterPro"/>
</dbReference>
<keyword evidence="2" id="KW-0560">Oxidoreductase</keyword>
<dbReference type="SUPFAM" id="SSF49503">
    <property type="entry name" value="Cupredoxins"/>
    <property type="match status" value="3"/>
</dbReference>
<feature type="domain" description="Plastocyanin-like" evidence="8">
    <location>
        <begin position="59"/>
        <end position="169"/>
    </location>
</feature>
<dbReference type="Proteomes" id="UP000440978">
    <property type="component" value="Unassembled WGS sequence"/>
</dbReference>
<dbReference type="EMBL" id="WNHB01000017">
    <property type="protein sequence ID" value="MTT32580.1"/>
    <property type="molecule type" value="Genomic_DNA"/>
</dbReference>
<accession>A0A6N8CSB6</accession>
<dbReference type="PANTHER" id="PTHR11709">
    <property type="entry name" value="MULTI-COPPER OXIDASE"/>
    <property type="match status" value="1"/>
</dbReference>
<evidence type="ECO:0000256" key="4">
    <source>
        <dbReference type="SAM" id="MobiDB-lite"/>
    </source>
</evidence>
<dbReference type="Gene3D" id="2.60.40.420">
    <property type="entry name" value="Cupredoxins - blue copper proteins"/>
    <property type="match status" value="2"/>
</dbReference>
<dbReference type="PROSITE" id="PS51257">
    <property type="entry name" value="PROKAR_LIPOPROTEIN"/>
    <property type="match status" value="1"/>
</dbReference>
<dbReference type="InterPro" id="IPR001117">
    <property type="entry name" value="Cu-oxidase_2nd"/>
</dbReference>
<organism evidence="9 10">
    <name type="scientific">Terrilactibacillus tamarindi</name>
    <dbReference type="NCBI Taxonomy" id="2599694"/>
    <lineage>
        <taxon>Bacteria</taxon>
        <taxon>Bacillati</taxon>
        <taxon>Bacillota</taxon>
        <taxon>Bacilli</taxon>
        <taxon>Bacillales</taxon>
        <taxon>Bacillaceae</taxon>
        <taxon>Terrilactibacillus</taxon>
    </lineage>
</organism>
<dbReference type="CDD" id="cd04202">
    <property type="entry name" value="CuRO_D2_2dMcoN_like"/>
    <property type="match status" value="2"/>
</dbReference>